<accession>A0A1F4VE05</accession>
<evidence type="ECO:0000313" key="2">
    <source>
        <dbReference type="Proteomes" id="UP000176504"/>
    </source>
</evidence>
<dbReference type="PIRSF" id="PIRSF019169">
    <property type="entry name" value="PilM"/>
    <property type="match status" value="1"/>
</dbReference>
<dbReference type="Pfam" id="PF11104">
    <property type="entry name" value="PilM_2"/>
    <property type="match status" value="1"/>
</dbReference>
<sequence>MNVVGLDLGIRNFKAIEIKKEKGMAELVRYGISETIPANLLSETKEELEKYSKELLLFFNESGFSTPNVIVALPETSVFTRIITVPKMSEKELKSAMMFEAEQYIPLPLKEVNFDFQILNDDTVDKGNMSVLLVAAAKTLINKYIKILKDAKLTPVGLEPETLSLARIVGDKIDQPNPSIIVSIDSNVTNIIVTYKGIVRFTRSISTGGDALTRAVAQGLGFDFTQAEEYKKTYGLDSSQVDGKVFSAIKPVFDIILNEIRRAYYFYTTHNTDVNIRRVVVCGGTALMPGLLFYLTTNLNLEVELANPWQKITIPGKFIKERQNLMERGPFFVTSIGLALKED</sequence>
<dbReference type="PANTHER" id="PTHR32432:SF3">
    <property type="entry name" value="ETHANOLAMINE UTILIZATION PROTEIN EUTJ"/>
    <property type="match status" value="1"/>
</dbReference>
<dbReference type="InterPro" id="IPR043129">
    <property type="entry name" value="ATPase_NBD"/>
</dbReference>
<dbReference type="InterPro" id="IPR005883">
    <property type="entry name" value="PilM"/>
</dbReference>
<name>A0A1F4VE05_UNCKA</name>
<protein>
    <recommendedName>
        <fullName evidence="3">SHS2 domain-containing protein</fullName>
    </recommendedName>
</protein>
<dbReference type="NCBIfam" id="TIGR01175">
    <property type="entry name" value="pilM"/>
    <property type="match status" value="1"/>
</dbReference>
<dbReference type="CDD" id="cd24049">
    <property type="entry name" value="ASKHA_NBD_PilM"/>
    <property type="match status" value="1"/>
</dbReference>
<organism evidence="1 2">
    <name type="scientific">candidate division WWE3 bacterium RIFCSPLOWO2_01_FULL_41_18</name>
    <dbReference type="NCBI Taxonomy" id="1802625"/>
    <lineage>
        <taxon>Bacteria</taxon>
        <taxon>Katanobacteria</taxon>
    </lineage>
</organism>
<dbReference type="Gene3D" id="3.30.420.40">
    <property type="match status" value="2"/>
</dbReference>
<dbReference type="InterPro" id="IPR050696">
    <property type="entry name" value="FtsA/MreB"/>
</dbReference>
<dbReference type="EMBL" id="MEVI01000002">
    <property type="protein sequence ID" value="OGC55399.1"/>
    <property type="molecule type" value="Genomic_DNA"/>
</dbReference>
<evidence type="ECO:0008006" key="3">
    <source>
        <dbReference type="Google" id="ProtNLM"/>
    </source>
</evidence>
<comment type="caution">
    <text evidence="1">The sequence shown here is derived from an EMBL/GenBank/DDBJ whole genome shotgun (WGS) entry which is preliminary data.</text>
</comment>
<gene>
    <name evidence="1" type="ORF">A3A78_00375</name>
</gene>
<reference evidence="1 2" key="1">
    <citation type="journal article" date="2016" name="Nat. Commun.">
        <title>Thousands of microbial genomes shed light on interconnected biogeochemical processes in an aquifer system.</title>
        <authorList>
            <person name="Anantharaman K."/>
            <person name="Brown C.T."/>
            <person name="Hug L.A."/>
            <person name="Sharon I."/>
            <person name="Castelle C.J."/>
            <person name="Probst A.J."/>
            <person name="Thomas B.C."/>
            <person name="Singh A."/>
            <person name="Wilkins M.J."/>
            <person name="Karaoz U."/>
            <person name="Brodie E.L."/>
            <person name="Williams K.H."/>
            <person name="Hubbard S.S."/>
            <person name="Banfield J.F."/>
        </authorList>
    </citation>
    <scope>NUCLEOTIDE SEQUENCE [LARGE SCALE GENOMIC DNA]</scope>
</reference>
<dbReference type="AlphaFoldDB" id="A0A1F4VE05"/>
<dbReference type="Proteomes" id="UP000176504">
    <property type="component" value="Unassembled WGS sequence"/>
</dbReference>
<dbReference type="SUPFAM" id="SSF53067">
    <property type="entry name" value="Actin-like ATPase domain"/>
    <property type="match status" value="2"/>
</dbReference>
<evidence type="ECO:0000313" key="1">
    <source>
        <dbReference type="EMBL" id="OGC55399.1"/>
    </source>
</evidence>
<dbReference type="PANTHER" id="PTHR32432">
    <property type="entry name" value="CELL DIVISION PROTEIN FTSA-RELATED"/>
    <property type="match status" value="1"/>
</dbReference>
<dbReference type="Gene3D" id="3.30.1490.300">
    <property type="match status" value="1"/>
</dbReference>
<proteinExistence type="predicted"/>